<dbReference type="Pfam" id="PF01762">
    <property type="entry name" value="Galactosyl_T"/>
    <property type="match status" value="1"/>
</dbReference>
<dbReference type="GO" id="GO:0016758">
    <property type="term" value="F:hexosyltransferase activity"/>
    <property type="evidence" value="ECO:0007669"/>
    <property type="project" value="InterPro"/>
</dbReference>
<comment type="subcellular location">
    <subcellularLocation>
        <location evidence="1 10">Golgi apparatus membrane</location>
        <topology evidence="1 10">Single-pass type II membrane protein</topology>
    </subcellularLocation>
</comment>
<dbReference type="Gene3D" id="3.90.550.50">
    <property type="match status" value="1"/>
</dbReference>
<keyword evidence="9 10" id="KW-0472">Membrane</keyword>
<evidence type="ECO:0000256" key="2">
    <source>
        <dbReference type="ARBA" id="ARBA00008661"/>
    </source>
</evidence>
<evidence type="ECO:0000256" key="1">
    <source>
        <dbReference type="ARBA" id="ARBA00004323"/>
    </source>
</evidence>
<organism evidence="11 12">
    <name type="scientific">Steinernema glaseri</name>
    <dbReference type="NCBI Taxonomy" id="37863"/>
    <lineage>
        <taxon>Eukaryota</taxon>
        <taxon>Metazoa</taxon>
        <taxon>Ecdysozoa</taxon>
        <taxon>Nematoda</taxon>
        <taxon>Chromadorea</taxon>
        <taxon>Rhabditida</taxon>
        <taxon>Tylenchina</taxon>
        <taxon>Panagrolaimomorpha</taxon>
        <taxon>Strongyloidoidea</taxon>
        <taxon>Steinernematidae</taxon>
        <taxon>Steinernema</taxon>
    </lineage>
</organism>
<name>A0A1I7YG14_9BILA</name>
<evidence type="ECO:0000256" key="7">
    <source>
        <dbReference type="ARBA" id="ARBA00022989"/>
    </source>
</evidence>
<protein>
    <recommendedName>
        <fullName evidence="10">Hexosyltransferase</fullName>
        <ecNumber evidence="10">2.4.1.-</ecNumber>
    </recommendedName>
</protein>
<keyword evidence="4" id="KW-0808">Transferase</keyword>
<evidence type="ECO:0000256" key="8">
    <source>
        <dbReference type="ARBA" id="ARBA00023034"/>
    </source>
</evidence>
<keyword evidence="7 10" id="KW-1133">Transmembrane helix</keyword>
<proteinExistence type="inferred from homology"/>
<dbReference type="AlphaFoldDB" id="A0A1I7YG14"/>
<dbReference type="EC" id="2.4.1.-" evidence="10"/>
<dbReference type="InterPro" id="IPR002659">
    <property type="entry name" value="Glyco_trans_31"/>
</dbReference>
<dbReference type="GO" id="GO:0006493">
    <property type="term" value="P:protein O-linked glycosylation"/>
    <property type="evidence" value="ECO:0007669"/>
    <property type="project" value="TreeGrafter"/>
</dbReference>
<dbReference type="Proteomes" id="UP000095287">
    <property type="component" value="Unplaced"/>
</dbReference>
<feature type="transmembrane region" description="Helical" evidence="10">
    <location>
        <begin position="54"/>
        <end position="76"/>
    </location>
</feature>
<evidence type="ECO:0000256" key="5">
    <source>
        <dbReference type="ARBA" id="ARBA00022692"/>
    </source>
</evidence>
<dbReference type="GO" id="GO:0000139">
    <property type="term" value="C:Golgi membrane"/>
    <property type="evidence" value="ECO:0007669"/>
    <property type="project" value="UniProtKB-SubCell"/>
</dbReference>
<evidence type="ECO:0000256" key="6">
    <source>
        <dbReference type="ARBA" id="ARBA00022968"/>
    </source>
</evidence>
<dbReference type="PANTHER" id="PTHR11214:SF319">
    <property type="entry name" value="HEXOSYLTRANSFERASE"/>
    <property type="match status" value="1"/>
</dbReference>
<keyword evidence="5 10" id="KW-0812">Transmembrane</keyword>
<keyword evidence="6 10" id="KW-0735">Signal-anchor</keyword>
<evidence type="ECO:0000313" key="11">
    <source>
        <dbReference type="Proteomes" id="UP000095287"/>
    </source>
</evidence>
<accession>A0A1I7YG14</accession>
<evidence type="ECO:0000256" key="4">
    <source>
        <dbReference type="ARBA" id="ARBA00022679"/>
    </source>
</evidence>
<evidence type="ECO:0000313" key="12">
    <source>
        <dbReference type="WBParaSite" id="L893_g15924.t1"/>
    </source>
</evidence>
<evidence type="ECO:0000256" key="10">
    <source>
        <dbReference type="RuleBase" id="RU363063"/>
    </source>
</evidence>
<reference evidence="12" key="1">
    <citation type="submission" date="2016-11" db="UniProtKB">
        <authorList>
            <consortium name="WormBaseParasite"/>
        </authorList>
    </citation>
    <scope>IDENTIFICATION</scope>
</reference>
<keyword evidence="8 10" id="KW-0333">Golgi apparatus</keyword>
<dbReference type="WBParaSite" id="L893_g15924.t1">
    <property type="protein sequence ID" value="L893_g15924.t1"/>
    <property type="gene ID" value="L893_g15924"/>
</dbReference>
<keyword evidence="3 10" id="KW-0328">Glycosyltransferase</keyword>
<comment type="similarity">
    <text evidence="2 10">Belongs to the glycosyltransferase 31 family.</text>
</comment>
<evidence type="ECO:0000256" key="3">
    <source>
        <dbReference type="ARBA" id="ARBA00022676"/>
    </source>
</evidence>
<sequence length="405" mass="46025">MIPAVMIHLRHDSCLKRPFAFRFLIGSVFSLRPPPSPRRLSPLDMKGIKFTNRCVFVGAGTFLIFVAVFVLFSAPYSESLSDLEKTHRILKRDVNQVYLQNESIGPFLESDWTEDISGVPLFSRTGPPLKCDENVELLVGVISRPHDVGLRRTIRRTWADRSRYDTRRTRVLFFLGREKNVSIQREMDTYGDIIPINNDEGYYNLTLKTYALLTYHRDYCGQAKCVLKIDTDVVANLAGLEELCRQNAETPLITGGGGMTWATVGRSTSSKYYVPHYVYNFEFYPPYAEGPAYLYSGGANVSSLVLDALRKTPFHQSENFRRLPEDVVFNGIARSLAEIPVAANSGFTLYKSQDLGYWCPSDGSPLPLIRHGAEPLEEHWRRFKEAVVDANEFSWFGRVLTCGFR</sequence>
<evidence type="ECO:0000256" key="9">
    <source>
        <dbReference type="ARBA" id="ARBA00023136"/>
    </source>
</evidence>
<keyword evidence="11" id="KW-1185">Reference proteome</keyword>
<dbReference type="PANTHER" id="PTHR11214">
    <property type="entry name" value="BETA-1,3-N-ACETYLGLUCOSAMINYLTRANSFERASE"/>
    <property type="match status" value="1"/>
</dbReference>